<dbReference type="AlphaFoldDB" id="A0A955L817"/>
<proteinExistence type="predicted"/>
<accession>A0A955L817</accession>
<comment type="caution">
    <text evidence="1">The sequence shown here is derived from an EMBL/GenBank/DDBJ whole genome shotgun (WGS) entry which is preliminary data.</text>
</comment>
<dbReference type="Proteomes" id="UP000754563">
    <property type="component" value="Unassembled WGS sequence"/>
</dbReference>
<reference evidence="1" key="2">
    <citation type="journal article" date="2021" name="Microbiome">
        <title>Successional dynamics and alternative stable states in a saline activated sludge microbial community over 9 years.</title>
        <authorList>
            <person name="Wang Y."/>
            <person name="Ye J."/>
            <person name="Ju F."/>
            <person name="Liu L."/>
            <person name="Boyd J.A."/>
            <person name="Deng Y."/>
            <person name="Parks D.H."/>
            <person name="Jiang X."/>
            <person name="Yin X."/>
            <person name="Woodcroft B.J."/>
            <person name="Tyson G.W."/>
            <person name="Hugenholtz P."/>
            <person name="Polz M.F."/>
            <person name="Zhang T."/>
        </authorList>
    </citation>
    <scope>NUCLEOTIDE SEQUENCE</scope>
    <source>
        <strain evidence="1">HKST-UBA11</strain>
    </source>
</reference>
<dbReference type="EMBL" id="JAGQLH010000041">
    <property type="protein sequence ID" value="MCA9385733.1"/>
    <property type="molecule type" value="Genomic_DNA"/>
</dbReference>
<evidence type="ECO:0000313" key="2">
    <source>
        <dbReference type="Proteomes" id="UP000754563"/>
    </source>
</evidence>
<name>A0A955L817_9BACT</name>
<gene>
    <name evidence="1" type="ORF">KC717_03735</name>
</gene>
<reference evidence="1" key="1">
    <citation type="submission" date="2020-04" db="EMBL/GenBank/DDBJ databases">
        <authorList>
            <person name="Zhang T."/>
        </authorList>
    </citation>
    <scope>NUCLEOTIDE SEQUENCE</scope>
    <source>
        <strain evidence="1">HKST-UBA11</strain>
    </source>
</reference>
<protein>
    <submittedName>
        <fullName evidence="1">Uncharacterized protein</fullName>
    </submittedName>
</protein>
<sequence length="237" mass="26040">MREQLRKLKEYLKIPGTAHLSRRQFLLRATATLGSVVVANTLLAACGGENDPQPRNFHAEDADIDNVDATVVLSSPDVDISERKVTITQLGFTGTFDGLMDPNRNGERIDFASYAERQEANGNYWVVADGPKEPLDKRIPMINSVYGLISHYGIENIASINGFSAGCEEIAHALRMGLELGQFSTDQVPPITFHSPSSIVGIRAMGGDPNEYKESNEIPPSLVSFEDDIRELLTTYV</sequence>
<evidence type="ECO:0000313" key="1">
    <source>
        <dbReference type="EMBL" id="MCA9385733.1"/>
    </source>
</evidence>
<organism evidence="1 2">
    <name type="scientific">Candidatus Dojkabacteria bacterium</name>
    <dbReference type="NCBI Taxonomy" id="2099670"/>
    <lineage>
        <taxon>Bacteria</taxon>
        <taxon>Candidatus Dojkabacteria</taxon>
    </lineage>
</organism>